<dbReference type="GO" id="GO:0005829">
    <property type="term" value="C:cytosol"/>
    <property type="evidence" value="ECO:0007669"/>
    <property type="project" value="TreeGrafter"/>
</dbReference>
<feature type="domain" description="DNA mismatch repair proteins mutS family" evidence="6">
    <location>
        <begin position="213"/>
        <end position="229"/>
    </location>
</feature>
<dbReference type="FunFam" id="3.40.50.300:FF:001579">
    <property type="entry name" value="DNA mismatch repair protein MutS"/>
    <property type="match status" value="1"/>
</dbReference>
<dbReference type="InterPro" id="IPR007861">
    <property type="entry name" value="DNA_mismatch_repair_MutS_clamp"/>
</dbReference>
<dbReference type="NCBIfam" id="NF003810">
    <property type="entry name" value="PRK05399.1"/>
    <property type="match status" value="1"/>
</dbReference>
<evidence type="ECO:0000256" key="1">
    <source>
        <dbReference type="ARBA" id="ARBA00022741"/>
    </source>
</evidence>
<protein>
    <recommendedName>
        <fullName evidence="6">DNA mismatch repair proteins mutS family domain-containing protein</fullName>
    </recommendedName>
</protein>
<gene>
    <name evidence="7" type="ORF">METZ01_LOCUS189721</name>
</gene>
<dbReference type="GO" id="GO:0006298">
    <property type="term" value="P:mismatch repair"/>
    <property type="evidence" value="ECO:0007669"/>
    <property type="project" value="InterPro"/>
</dbReference>
<keyword evidence="4" id="KW-0238">DNA-binding</keyword>
<keyword evidence="1" id="KW-0547">Nucleotide-binding</keyword>
<evidence type="ECO:0000256" key="3">
    <source>
        <dbReference type="ARBA" id="ARBA00022840"/>
    </source>
</evidence>
<evidence type="ECO:0000259" key="6">
    <source>
        <dbReference type="PROSITE" id="PS00486"/>
    </source>
</evidence>
<keyword evidence="2" id="KW-0227">DNA damage</keyword>
<dbReference type="Pfam" id="PF00488">
    <property type="entry name" value="MutS_V"/>
    <property type="match status" value="1"/>
</dbReference>
<dbReference type="SMART" id="SM00534">
    <property type="entry name" value="MUTSac"/>
    <property type="match status" value="1"/>
</dbReference>
<evidence type="ECO:0000313" key="7">
    <source>
        <dbReference type="EMBL" id="SVB36867.1"/>
    </source>
</evidence>
<dbReference type="InterPro" id="IPR000432">
    <property type="entry name" value="DNA_mismatch_repair_MutS_C"/>
</dbReference>
<dbReference type="PANTHER" id="PTHR11361:SF34">
    <property type="entry name" value="DNA MISMATCH REPAIR PROTEIN MSH1, MITOCHONDRIAL"/>
    <property type="match status" value="1"/>
</dbReference>
<proteinExistence type="predicted"/>
<keyword evidence="5" id="KW-0234">DNA repair</keyword>
<accession>A0A382DGW5</accession>
<dbReference type="SUPFAM" id="SSF48334">
    <property type="entry name" value="DNA repair protein MutS, domain III"/>
    <property type="match status" value="1"/>
</dbReference>
<evidence type="ECO:0000256" key="4">
    <source>
        <dbReference type="ARBA" id="ARBA00023125"/>
    </source>
</evidence>
<keyword evidence="3" id="KW-0067">ATP-binding</keyword>
<dbReference type="InterPro" id="IPR027417">
    <property type="entry name" value="P-loop_NTPase"/>
</dbReference>
<dbReference type="GO" id="GO:0030983">
    <property type="term" value="F:mismatched DNA binding"/>
    <property type="evidence" value="ECO:0007669"/>
    <property type="project" value="InterPro"/>
</dbReference>
<feature type="non-terminal residue" evidence="7">
    <location>
        <position position="1"/>
    </location>
</feature>
<organism evidence="7">
    <name type="scientific">marine metagenome</name>
    <dbReference type="NCBI Taxonomy" id="408172"/>
    <lineage>
        <taxon>unclassified sequences</taxon>
        <taxon>metagenomes</taxon>
        <taxon>ecological metagenomes</taxon>
    </lineage>
</organism>
<name>A0A382DGW5_9ZZZZ</name>
<dbReference type="GO" id="GO:0140664">
    <property type="term" value="F:ATP-dependent DNA damage sensor activity"/>
    <property type="evidence" value="ECO:0007669"/>
    <property type="project" value="InterPro"/>
</dbReference>
<dbReference type="InterPro" id="IPR045076">
    <property type="entry name" value="MutS"/>
</dbReference>
<dbReference type="AlphaFoldDB" id="A0A382DGW5"/>
<dbReference type="EMBL" id="UINC01039013">
    <property type="protein sequence ID" value="SVB36867.1"/>
    <property type="molecule type" value="Genomic_DNA"/>
</dbReference>
<dbReference type="SUPFAM" id="SSF52540">
    <property type="entry name" value="P-loop containing nucleoside triphosphate hydrolases"/>
    <property type="match status" value="1"/>
</dbReference>
<dbReference type="InterPro" id="IPR036187">
    <property type="entry name" value="DNA_mismatch_repair_MutS_sf"/>
</dbReference>
<sequence length="382" mass="42619">SRANSDLVPKEYIRKQTLVASERYITPEMKQLEAEILGARNRIEEVESRIFNQICNQVSLETEGLMKSAEAAAMLDVFDSLGIIASEKGYVRPELNNQGRIEIEAGRHPVVERIVDTGSYIPNDTILDPKDTQLIMLTGPNMSGKSTYLRQVGLITLMAQIGSFVPAKSAVIGVVDRIFTRVGLQDDLTVGQSTFMLEMVETASILNQASRNSLIILDEIGRGTSTYDGLAIARSVAEYIHNHPKLGCKTLFATHYHELTDLSDNLPRVRNFHVSVTENDGNVIFLRRVMPGGADKSYGVHVARLAGLPSTIINRAWEILHDLEDKEDELSSLNEDDSKGFQLSLLAETPEYIKELQRLDVMSMTPLEAITKLYELQRRSQD</sequence>
<evidence type="ECO:0000256" key="2">
    <source>
        <dbReference type="ARBA" id="ARBA00022763"/>
    </source>
</evidence>
<reference evidence="7" key="1">
    <citation type="submission" date="2018-05" db="EMBL/GenBank/DDBJ databases">
        <authorList>
            <person name="Lanie J.A."/>
            <person name="Ng W.-L."/>
            <person name="Kazmierczak K.M."/>
            <person name="Andrzejewski T.M."/>
            <person name="Davidsen T.M."/>
            <person name="Wayne K.J."/>
            <person name="Tettelin H."/>
            <person name="Glass J.I."/>
            <person name="Rusch D."/>
            <person name="Podicherti R."/>
            <person name="Tsui H.-C.T."/>
            <person name="Winkler M.E."/>
        </authorList>
    </citation>
    <scope>NUCLEOTIDE SEQUENCE</scope>
</reference>
<feature type="non-terminal residue" evidence="7">
    <location>
        <position position="382"/>
    </location>
</feature>
<dbReference type="Gene3D" id="3.40.50.300">
    <property type="entry name" value="P-loop containing nucleotide triphosphate hydrolases"/>
    <property type="match status" value="1"/>
</dbReference>
<dbReference type="PROSITE" id="PS00486">
    <property type="entry name" value="DNA_MISMATCH_REPAIR_2"/>
    <property type="match status" value="1"/>
</dbReference>
<dbReference type="PANTHER" id="PTHR11361">
    <property type="entry name" value="DNA MISMATCH REPAIR PROTEIN MUTS FAMILY MEMBER"/>
    <property type="match status" value="1"/>
</dbReference>
<evidence type="ECO:0000256" key="5">
    <source>
        <dbReference type="ARBA" id="ARBA00023204"/>
    </source>
</evidence>
<dbReference type="Gene3D" id="1.10.1420.10">
    <property type="match status" value="2"/>
</dbReference>
<dbReference type="GO" id="GO:0005524">
    <property type="term" value="F:ATP binding"/>
    <property type="evidence" value="ECO:0007669"/>
    <property type="project" value="UniProtKB-KW"/>
</dbReference>
<dbReference type="CDD" id="cd03284">
    <property type="entry name" value="ABC_MutS1"/>
    <property type="match status" value="1"/>
</dbReference>
<dbReference type="Pfam" id="PF05190">
    <property type="entry name" value="MutS_IV"/>
    <property type="match status" value="1"/>
</dbReference>